<proteinExistence type="predicted"/>
<dbReference type="SMART" id="SM00448">
    <property type="entry name" value="REC"/>
    <property type="match status" value="1"/>
</dbReference>
<dbReference type="PANTHER" id="PTHR44520">
    <property type="entry name" value="RESPONSE REGULATOR RCP1-RELATED"/>
    <property type="match status" value="1"/>
</dbReference>
<keyword evidence="4" id="KW-1185">Reference proteome</keyword>
<dbReference type="InterPro" id="IPR052893">
    <property type="entry name" value="TCS_response_regulator"/>
</dbReference>
<evidence type="ECO:0000313" key="4">
    <source>
        <dbReference type="Proteomes" id="UP001597469"/>
    </source>
</evidence>
<dbReference type="Gene3D" id="3.40.50.2300">
    <property type="match status" value="1"/>
</dbReference>
<dbReference type="Pfam" id="PF00072">
    <property type="entry name" value="Response_reg"/>
    <property type="match status" value="1"/>
</dbReference>
<name>A0ABW5MCC3_9BACT</name>
<feature type="domain" description="Response regulatory" evidence="2">
    <location>
        <begin position="26"/>
        <end position="152"/>
    </location>
</feature>
<comment type="caution">
    <text evidence="3">The sequence shown here is derived from an EMBL/GenBank/DDBJ whole genome shotgun (WGS) entry which is preliminary data.</text>
</comment>
<evidence type="ECO:0000256" key="1">
    <source>
        <dbReference type="PROSITE-ProRule" id="PRU00169"/>
    </source>
</evidence>
<evidence type="ECO:0000259" key="2">
    <source>
        <dbReference type="PROSITE" id="PS50110"/>
    </source>
</evidence>
<dbReference type="InterPro" id="IPR011006">
    <property type="entry name" value="CheY-like_superfamily"/>
</dbReference>
<accession>A0ABW5MCC3</accession>
<sequence>MDSLDAAQLTDTSYSAVRQHNFHQATLLVVEDQEDIWTLVHFSLAKYFSDVTLHRCANRKEAIAYLTDCMANRIALPKLILQDLYLPQNEAGFGLLKDIRMLLGNQQQIPILVVSSSVDEADIRGAYYQGASFYIVKPQTINSWLSLSQSLRQFWWEQGVLPLPEAAQGQ</sequence>
<feature type="modified residue" description="4-aspartylphosphate" evidence="1">
    <location>
        <position position="83"/>
    </location>
</feature>
<dbReference type="InterPro" id="IPR001789">
    <property type="entry name" value="Sig_transdc_resp-reg_receiver"/>
</dbReference>
<dbReference type="EMBL" id="JBHULN010000024">
    <property type="protein sequence ID" value="MFD2574141.1"/>
    <property type="molecule type" value="Genomic_DNA"/>
</dbReference>
<reference evidence="4" key="1">
    <citation type="journal article" date="2019" name="Int. J. Syst. Evol. Microbiol.">
        <title>The Global Catalogue of Microorganisms (GCM) 10K type strain sequencing project: providing services to taxonomists for standard genome sequencing and annotation.</title>
        <authorList>
            <consortium name="The Broad Institute Genomics Platform"/>
            <consortium name="The Broad Institute Genome Sequencing Center for Infectious Disease"/>
            <person name="Wu L."/>
            <person name="Ma J."/>
        </authorList>
    </citation>
    <scope>NUCLEOTIDE SEQUENCE [LARGE SCALE GENOMIC DNA]</scope>
    <source>
        <strain evidence="4">KCTC 42805</strain>
    </source>
</reference>
<dbReference type="SUPFAM" id="SSF52172">
    <property type="entry name" value="CheY-like"/>
    <property type="match status" value="1"/>
</dbReference>
<evidence type="ECO:0000313" key="3">
    <source>
        <dbReference type="EMBL" id="MFD2574141.1"/>
    </source>
</evidence>
<dbReference type="PROSITE" id="PS50110">
    <property type="entry name" value="RESPONSE_REGULATORY"/>
    <property type="match status" value="1"/>
</dbReference>
<dbReference type="Proteomes" id="UP001597469">
    <property type="component" value="Unassembled WGS sequence"/>
</dbReference>
<protein>
    <submittedName>
        <fullName evidence="3">Response regulator</fullName>
    </submittedName>
</protein>
<dbReference type="RefSeq" id="WP_381527527.1">
    <property type="nucleotide sequence ID" value="NZ_JBHULN010000024.1"/>
</dbReference>
<keyword evidence="1" id="KW-0597">Phosphoprotein</keyword>
<gene>
    <name evidence="3" type="ORF">ACFSUS_26125</name>
</gene>
<organism evidence="3 4">
    <name type="scientific">Spirosoma soli</name>
    <dbReference type="NCBI Taxonomy" id="1770529"/>
    <lineage>
        <taxon>Bacteria</taxon>
        <taxon>Pseudomonadati</taxon>
        <taxon>Bacteroidota</taxon>
        <taxon>Cytophagia</taxon>
        <taxon>Cytophagales</taxon>
        <taxon>Cytophagaceae</taxon>
        <taxon>Spirosoma</taxon>
    </lineage>
</organism>